<proteinExistence type="predicted"/>
<name>A0A1R1SGQ1_9ACTN</name>
<keyword evidence="2" id="KW-1185">Reference proteome</keyword>
<reference evidence="1 2" key="1">
    <citation type="submission" date="2013-05" db="EMBL/GenBank/DDBJ databases">
        <title>Genome sequence of Streptomyces sparsogenes DSM 40356.</title>
        <authorList>
            <person name="Coyne S."/>
            <person name="Seebeck F.P."/>
        </authorList>
    </citation>
    <scope>NUCLEOTIDE SEQUENCE [LARGE SCALE GENOMIC DNA]</scope>
    <source>
        <strain evidence="1 2">DSM 40356</strain>
    </source>
</reference>
<sequence length="86" mass="9237">MMYVMAVSTVSDDGKFWNGLKKAHANLPKGATWKLAIASKDGATAVNVITHDSLDGVRDFFEAYAGPYATTEYREADAANAVGLPR</sequence>
<accession>A0A1R1SGQ1</accession>
<dbReference type="Proteomes" id="UP000186168">
    <property type="component" value="Unassembled WGS sequence"/>
</dbReference>
<comment type="caution">
    <text evidence="1">The sequence shown here is derived from an EMBL/GenBank/DDBJ whole genome shotgun (WGS) entry which is preliminary data.</text>
</comment>
<gene>
    <name evidence="1" type="ORF">SPAR_20675</name>
</gene>
<dbReference type="AlphaFoldDB" id="A0A1R1SGQ1"/>
<evidence type="ECO:0000313" key="2">
    <source>
        <dbReference type="Proteomes" id="UP000186168"/>
    </source>
</evidence>
<organism evidence="1 2">
    <name type="scientific">Streptomyces sparsogenes DSM 40356</name>
    <dbReference type="NCBI Taxonomy" id="1331668"/>
    <lineage>
        <taxon>Bacteria</taxon>
        <taxon>Bacillati</taxon>
        <taxon>Actinomycetota</taxon>
        <taxon>Actinomycetes</taxon>
        <taxon>Kitasatosporales</taxon>
        <taxon>Streptomycetaceae</taxon>
        <taxon>Streptomyces</taxon>
    </lineage>
</organism>
<evidence type="ECO:0000313" key="1">
    <source>
        <dbReference type="EMBL" id="OMI37564.1"/>
    </source>
</evidence>
<dbReference type="RefSeq" id="WP_245737847.1">
    <property type="nucleotide sequence ID" value="NZ_ASQP01000287.1"/>
</dbReference>
<dbReference type="GeneID" id="96741475"/>
<dbReference type="STRING" id="67365.GCA_001704635_01340"/>
<dbReference type="EMBL" id="ASQP01000287">
    <property type="protein sequence ID" value="OMI37564.1"/>
    <property type="molecule type" value="Genomic_DNA"/>
</dbReference>
<protein>
    <submittedName>
        <fullName evidence="1">Beta-lactamase class C-like protein</fullName>
    </submittedName>
</protein>